<name>A0A0F9EW77_9ZZZZ</name>
<sequence length="121" mass="13631">MKFPIGILKTIVGIVASEVIDRVSGDSEPEREELIMEVVDKVTEHTSINPEEFTAELIMELLTEERSDEFLDIMMAKFELPFGAGRILKKALDSQLPEIIRDPLLEMVGYDVIDGNLVKKP</sequence>
<proteinExistence type="predicted"/>
<dbReference type="AlphaFoldDB" id="A0A0F9EW77"/>
<protein>
    <submittedName>
        <fullName evidence="1">Uncharacterized protein</fullName>
    </submittedName>
</protein>
<organism evidence="1">
    <name type="scientific">marine sediment metagenome</name>
    <dbReference type="NCBI Taxonomy" id="412755"/>
    <lineage>
        <taxon>unclassified sequences</taxon>
        <taxon>metagenomes</taxon>
        <taxon>ecological metagenomes</taxon>
    </lineage>
</organism>
<evidence type="ECO:0000313" key="1">
    <source>
        <dbReference type="EMBL" id="KKL70501.1"/>
    </source>
</evidence>
<accession>A0A0F9EW77</accession>
<gene>
    <name evidence="1" type="ORF">LCGC14_2104290</name>
</gene>
<reference evidence="1" key="1">
    <citation type="journal article" date="2015" name="Nature">
        <title>Complex archaea that bridge the gap between prokaryotes and eukaryotes.</title>
        <authorList>
            <person name="Spang A."/>
            <person name="Saw J.H."/>
            <person name="Jorgensen S.L."/>
            <person name="Zaremba-Niedzwiedzka K."/>
            <person name="Martijn J."/>
            <person name="Lind A.E."/>
            <person name="van Eijk R."/>
            <person name="Schleper C."/>
            <person name="Guy L."/>
            <person name="Ettema T.J."/>
        </authorList>
    </citation>
    <scope>NUCLEOTIDE SEQUENCE</scope>
</reference>
<comment type="caution">
    <text evidence="1">The sequence shown here is derived from an EMBL/GenBank/DDBJ whole genome shotgun (WGS) entry which is preliminary data.</text>
</comment>
<dbReference type="EMBL" id="LAZR01025877">
    <property type="protein sequence ID" value="KKL70501.1"/>
    <property type="molecule type" value="Genomic_DNA"/>
</dbReference>